<comment type="caution">
    <text evidence="3">The sequence shown here is derived from an EMBL/GenBank/DDBJ whole genome shotgun (WGS) entry which is preliminary data.</text>
</comment>
<dbReference type="SUPFAM" id="SSF56747">
    <property type="entry name" value="Prim-pol domain"/>
    <property type="match status" value="1"/>
</dbReference>
<dbReference type="SMART" id="SM00943">
    <property type="entry name" value="Prim-Pol"/>
    <property type="match status" value="1"/>
</dbReference>
<keyword evidence="4" id="KW-1185">Reference proteome</keyword>
<feature type="domain" description="DNA primase/polymerase bifunctional N-terminal" evidence="2">
    <location>
        <begin position="42"/>
        <end position="208"/>
    </location>
</feature>
<protein>
    <recommendedName>
        <fullName evidence="2">DNA primase/polymerase bifunctional N-terminal domain-containing protein</fullName>
    </recommendedName>
</protein>
<evidence type="ECO:0000313" key="3">
    <source>
        <dbReference type="EMBL" id="GIE24855.1"/>
    </source>
</evidence>
<proteinExistence type="predicted"/>
<accession>A0ABQ4A1X6</accession>
<dbReference type="Pfam" id="PF09250">
    <property type="entry name" value="Prim-Pol"/>
    <property type="match status" value="1"/>
</dbReference>
<feature type="region of interest" description="Disordered" evidence="1">
    <location>
        <begin position="323"/>
        <end position="349"/>
    </location>
</feature>
<organism evidence="3 4">
    <name type="scientific">Winogradskya humida</name>
    <dbReference type="NCBI Taxonomy" id="113566"/>
    <lineage>
        <taxon>Bacteria</taxon>
        <taxon>Bacillati</taxon>
        <taxon>Actinomycetota</taxon>
        <taxon>Actinomycetes</taxon>
        <taxon>Micromonosporales</taxon>
        <taxon>Micromonosporaceae</taxon>
        <taxon>Winogradskya</taxon>
    </lineage>
</organism>
<evidence type="ECO:0000256" key="1">
    <source>
        <dbReference type="SAM" id="MobiDB-lite"/>
    </source>
</evidence>
<gene>
    <name evidence="3" type="ORF">Ahu01nite_079570</name>
</gene>
<dbReference type="Proteomes" id="UP000603200">
    <property type="component" value="Unassembled WGS sequence"/>
</dbReference>
<evidence type="ECO:0000259" key="2">
    <source>
        <dbReference type="SMART" id="SM00943"/>
    </source>
</evidence>
<dbReference type="RefSeq" id="WP_239159494.1">
    <property type="nucleotide sequence ID" value="NZ_BAAATV010000001.1"/>
</dbReference>
<evidence type="ECO:0000313" key="4">
    <source>
        <dbReference type="Proteomes" id="UP000603200"/>
    </source>
</evidence>
<dbReference type="CDD" id="cd04859">
    <property type="entry name" value="Prim_Pol"/>
    <property type="match status" value="1"/>
</dbReference>
<reference evidence="3 4" key="1">
    <citation type="submission" date="2021-01" db="EMBL/GenBank/DDBJ databases">
        <title>Whole genome shotgun sequence of Actinoplanes humidus NBRC 14915.</title>
        <authorList>
            <person name="Komaki H."/>
            <person name="Tamura T."/>
        </authorList>
    </citation>
    <scope>NUCLEOTIDE SEQUENCE [LARGE SCALE GENOMIC DNA]</scope>
    <source>
        <strain evidence="3 4">NBRC 14915</strain>
    </source>
</reference>
<sequence>MHYFPAVPALCRWVVNASWPADPIANSDPRPPVTTADLVAAAIGYAAAGIAVLPLHTPSASSVCSCRAGATCGSPGKHPRLRRGLHDASRQPQVIRAWWARWPDANVGLVTGTVLDVCDIDTASGLHVVLDLLDVIRPPGPLIRTGSGWHLWYAAGELPSRVAIAPGVDWRGRGGLVVAPPSLHTTGTRYTFQQPWQHPGLPVCPPQLRALVLPAPQPLAGPPAAPIADLDRYVQAALEGEAQRIRRAPRPVISDGRRISGGGRNDALNRAAFRLGQLAAQTPMDETAVRRELTEAALSTGLGRAEVQRTLSSGWRAGLRHPRRLGDRQSAAGRHVRRAPVHTWPGPHS</sequence>
<dbReference type="InterPro" id="IPR015330">
    <property type="entry name" value="DNA_primase/pol_bifunc_N"/>
</dbReference>
<dbReference type="EMBL" id="BOMN01000113">
    <property type="protein sequence ID" value="GIE24855.1"/>
    <property type="molecule type" value="Genomic_DNA"/>
</dbReference>
<name>A0ABQ4A1X6_9ACTN</name>